<evidence type="ECO:0000313" key="7">
    <source>
        <dbReference type="EMBL" id="SFM48939.1"/>
    </source>
</evidence>
<keyword evidence="3" id="KW-0479">Metal-binding</keyword>
<dbReference type="SFLD" id="SFLDS00029">
    <property type="entry name" value="Radical_SAM"/>
    <property type="match status" value="1"/>
</dbReference>
<evidence type="ECO:0000313" key="8">
    <source>
        <dbReference type="Proteomes" id="UP000199611"/>
    </source>
</evidence>
<dbReference type="GO" id="GO:0046872">
    <property type="term" value="F:metal ion binding"/>
    <property type="evidence" value="ECO:0007669"/>
    <property type="project" value="UniProtKB-KW"/>
</dbReference>
<dbReference type="InterPro" id="IPR007197">
    <property type="entry name" value="rSAM"/>
</dbReference>
<evidence type="ECO:0000256" key="5">
    <source>
        <dbReference type="ARBA" id="ARBA00023014"/>
    </source>
</evidence>
<dbReference type="GO" id="GO:0051536">
    <property type="term" value="F:iron-sulfur cluster binding"/>
    <property type="evidence" value="ECO:0007669"/>
    <property type="project" value="UniProtKB-KW"/>
</dbReference>
<reference evidence="7 8" key="1">
    <citation type="submission" date="2016-10" db="EMBL/GenBank/DDBJ databases">
        <authorList>
            <person name="de Groot N.N."/>
        </authorList>
    </citation>
    <scope>NUCLEOTIDE SEQUENCE [LARGE SCALE GENOMIC DNA]</scope>
    <source>
        <strain evidence="7 8">DSM 9990</strain>
    </source>
</reference>
<dbReference type="InterPro" id="IPR050377">
    <property type="entry name" value="Radical_SAM_PqqE_MftC-like"/>
</dbReference>
<dbReference type="SMART" id="SM00729">
    <property type="entry name" value="Elp3"/>
    <property type="match status" value="1"/>
</dbReference>
<dbReference type="SUPFAM" id="SSF102114">
    <property type="entry name" value="Radical SAM enzymes"/>
    <property type="match status" value="1"/>
</dbReference>
<comment type="cofactor">
    <cofactor evidence="1">
        <name>[4Fe-4S] cluster</name>
        <dbReference type="ChEBI" id="CHEBI:49883"/>
    </cofactor>
</comment>
<dbReference type="Gene3D" id="3.20.20.70">
    <property type="entry name" value="Aldolase class I"/>
    <property type="match status" value="1"/>
</dbReference>
<dbReference type="PANTHER" id="PTHR11228">
    <property type="entry name" value="RADICAL SAM DOMAIN PROTEIN"/>
    <property type="match status" value="1"/>
</dbReference>
<dbReference type="InterPro" id="IPR006638">
    <property type="entry name" value="Elp3/MiaA/NifB-like_rSAM"/>
</dbReference>
<keyword evidence="8" id="KW-1185">Reference proteome</keyword>
<dbReference type="RefSeq" id="WP_093393206.1">
    <property type="nucleotide sequence ID" value="NZ_FOUU01000001.1"/>
</dbReference>
<evidence type="ECO:0000259" key="6">
    <source>
        <dbReference type="PROSITE" id="PS51918"/>
    </source>
</evidence>
<dbReference type="CDD" id="cd01335">
    <property type="entry name" value="Radical_SAM"/>
    <property type="match status" value="1"/>
</dbReference>
<dbReference type="PANTHER" id="PTHR11228:SF7">
    <property type="entry name" value="PQQA PEPTIDE CYCLASE"/>
    <property type="match status" value="1"/>
</dbReference>
<dbReference type="InterPro" id="IPR013785">
    <property type="entry name" value="Aldolase_TIM"/>
</dbReference>
<dbReference type="SFLD" id="SFLDG01386">
    <property type="entry name" value="main_SPASM_domain-containing"/>
    <property type="match status" value="1"/>
</dbReference>
<accession>A0A1I4R9Q0</accession>
<evidence type="ECO:0000256" key="3">
    <source>
        <dbReference type="ARBA" id="ARBA00022723"/>
    </source>
</evidence>
<dbReference type="STRING" id="39841.SAMN05660836_00489"/>
<evidence type="ECO:0000256" key="2">
    <source>
        <dbReference type="ARBA" id="ARBA00022691"/>
    </source>
</evidence>
<dbReference type="InterPro" id="IPR058240">
    <property type="entry name" value="rSAM_sf"/>
</dbReference>
<protein>
    <submittedName>
        <fullName evidence="7">Radical SAM superfamily enzyme, MoaA/NifB/PqqE/SkfB family</fullName>
    </submittedName>
</protein>
<dbReference type="GO" id="GO:0003824">
    <property type="term" value="F:catalytic activity"/>
    <property type="evidence" value="ECO:0007669"/>
    <property type="project" value="InterPro"/>
</dbReference>
<evidence type="ECO:0000256" key="1">
    <source>
        <dbReference type="ARBA" id="ARBA00001966"/>
    </source>
</evidence>
<keyword evidence="5" id="KW-0411">Iron-sulfur</keyword>
<dbReference type="SFLD" id="SFLDG01067">
    <property type="entry name" value="SPASM/twitch_domain_containing"/>
    <property type="match status" value="1"/>
</dbReference>
<organism evidence="7 8">
    <name type="scientific">Thermodesulforhabdus norvegica</name>
    <dbReference type="NCBI Taxonomy" id="39841"/>
    <lineage>
        <taxon>Bacteria</taxon>
        <taxon>Pseudomonadati</taxon>
        <taxon>Thermodesulfobacteriota</taxon>
        <taxon>Syntrophobacteria</taxon>
        <taxon>Syntrophobacterales</taxon>
        <taxon>Thermodesulforhabdaceae</taxon>
        <taxon>Thermodesulforhabdus</taxon>
    </lineage>
</organism>
<feature type="domain" description="Radical SAM core" evidence="6">
    <location>
        <begin position="24"/>
        <end position="239"/>
    </location>
</feature>
<sequence>MITRKIGLKELLEGSIKFFSMKAGKSFFGLHIEVTRRCNARCVFCDYWKTKGPESLCPDYGHIVKKFNPLHVTITGGEPLLRKDLEAIVRRIVEQNRFVYINCITNGILLNREKALKLWEAGLSQISVSLDFPDSRHDALRNVPGLWNHIKELMKTLPSTGIDNLCFNTVIMRDNLDVLETIAGIAHDHGWKVSFSTYNPFKNKNFDHKLDSQFLNRLEETILRLIYLKSRYRNITNSDYYLLRIVDYVKNGGIPGCLAGLKWAHISPDGMVRRCSEKEILGRWQDLNLKAIPQTGCRECWYACRGEAEAPLDLKRIIELNR</sequence>
<evidence type="ECO:0000256" key="4">
    <source>
        <dbReference type="ARBA" id="ARBA00023004"/>
    </source>
</evidence>
<dbReference type="PROSITE" id="PS51918">
    <property type="entry name" value="RADICAL_SAM"/>
    <property type="match status" value="1"/>
</dbReference>
<proteinExistence type="predicted"/>
<dbReference type="Proteomes" id="UP000199611">
    <property type="component" value="Unassembled WGS sequence"/>
</dbReference>
<dbReference type="Pfam" id="PF04055">
    <property type="entry name" value="Radical_SAM"/>
    <property type="match status" value="1"/>
</dbReference>
<dbReference type="AlphaFoldDB" id="A0A1I4R9Q0"/>
<gene>
    <name evidence="7" type="ORF">SAMN05660836_00489</name>
</gene>
<keyword evidence="2" id="KW-0949">S-adenosyl-L-methionine</keyword>
<dbReference type="OrthoDB" id="9782387at2"/>
<keyword evidence="4" id="KW-0408">Iron</keyword>
<dbReference type="EMBL" id="FOUU01000001">
    <property type="protein sequence ID" value="SFM48939.1"/>
    <property type="molecule type" value="Genomic_DNA"/>
</dbReference>
<name>A0A1I4R9Q0_9BACT</name>